<evidence type="ECO:0000313" key="3">
    <source>
        <dbReference type="Proteomes" id="UP000178227"/>
    </source>
</evidence>
<feature type="transmembrane region" description="Helical" evidence="1">
    <location>
        <begin position="6"/>
        <end position="32"/>
    </location>
</feature>
<evidence type="ECO:0000313" key="2">
    <source>
        <dbReference type="EMBL" id="OGN23516.1"/>
    </source>
</evidence>
<accession>A0A1F8GFL6</accession>
<dbReference type="Proteomes" id="UP000178227">
    <property type="component" value="Unassembled WGS sequence"/>
</dbReference>
<comment type="caution">
    <text evidence="2">The sequence shown here is derived from an EMBL/GenBank/DDBJ whole genome shotgun (WGS) entry which is preliminary data.</text>
</comment>
<dbReference type="AlphaFoldDB" id="A0A1F8GFL6"/>
<feature type="transmembrane region" description="Helical" evidence="1">
    <location>
        <begin position="154"/>
        <end position="173"/>
    </location>
</feature>
<organism evidence="2 3">
    <name type="scientific">Candidatus Yanofskybacteria bacterium RIFCSPLOWO2_01_FULL_42_49</name>
    <dbReference type="NCBI Taxonomy" id="1802694"/>
    <lineage>
        <taxon>Bacteria</taxon>
        <taxon>Candidatus Yanofskyibacteriota</taxon>
    </lineage>
</organism>
<dbReference type="STRING" id="1802694.A2918_00480"/>
<proteinExistence type="predicted"/>
<name>A0A1F8GFL6_9BACT</name>
<dbReference type="EMBL" id="MGKI01000002">
    <property type="protein sequence ID" value="OGN23516.1"/>
    <property type="molecule type" value="Genomic_DNA"/>
</dbReference>
<protein>
    <submittedName>
        <fullName evidence="2">Uncharacterized protein</fullName>
    </submittedName>
</protein>
<reference evidence="2 3" key="1">
    <citation type="journal article" date="2016" name="Nat. Commun.">
        <title>Thousands of microbial genomes shed light on interconnected biogeochemical processes in an aquifer system.</title>
        <authorList>
            <person name="Anantharaman K."/>
            <person name="Brown C.T."/>
            <person name="Hug L.A."/>
            <person name="Sharon I."/>
            <person name="Castelle C.J."/>
            <person name="Probst A.J."/>
            <person name="Thomas B.C."/>
            <person name="Singh A."/>
            <person name="Wilkins M.J."/>
            <person name="Karaoz U."/>
            <person name="Brodie E.L."/>
            <person name="Williams K.H."/>
            <person name="Hubbard S.S."/>
            <person name="Banfield J.F."/>
        </authorList>
    </citation>
    <scope>NUCLEOTIDE SEQUENCE [LARGE SCALE GENOMIC DNA]</scope>
</reference>
<feature type="transmembrane region" description="Helical" evidence="1">
    <location>
        <begin position="179"/>
        <end position="200"/>
    </location>
</feature>
<gene>
    <name evidence="2" type="ORF">A2918_00480</name>
</gene>
<keyword evidence="1" id="KW-0812">Transmembrane</keyword>
<feature type="transmembrane region" description="Helical" evidence="1">
    <location>
        <begin position="110"/>
        <end position="127"/>
    </location>
</feature>
<keyword evidence="1" id="KW-0472">Membrane</keyword>
<keyword evidence="1" id="KW-1133">Transmembrane helix</keyword>
<evidence type="ECO:0000256" key="1">
    <source>
        <dbReference type="SAM" id="Phobius"/>
    </source>
</evidence>
<sequence>MPSFGWSVLYCLGLFAGAYVLAAVGFLLFACLEKDKDGSLLVDSDSLHYRACKKCYGWKMHETFQTHTCDYVKVNHLEYYQIGLCGYFWRVFWTPLLFTVIGAWQTVKTVVYAHFMFLFGYYPWPTIEVMKREGNIFAVEVKQISFPRIGKLELKPYLVVFPALYAWLLWSYPQTTWNWTLISFVAMLVIAILLVAAWVADKVGKSENPRVMLVREYVKTGKRGICPLLKVRTRS</sequence>